<evidence type="ECO:0000256" key="3">
    <source>
        <dbReference type="ARBA" id="ARBA00023134"/>
    </source>
</evidence>
<dbReference type="InterPro" id="IPR045061">
    <property type="entry name" value="FtsZ/CetZ"/>
</dbReference>
<dbReference type="InterPro" id="IPR018316">
    <property type="entry name" value="Tubulin/FtsZ_2-layer-sand-dom"/>
</dbReference>
<dbReference type="InterPro" id="IPR024757">
    <property type="entry name" value="FtsZ_C"/>
</dbReference>
<reference evidence="6" key="1">
    <citation type="journal article" date="2020" name="mSystems">
        <title>Genome- and Community-Level Interaction Insights into Carbon Utilization and Element Cycling Functions of Hydrothermarchaeota in Hydrothermal Sediment.</title>
        <authorList>
            <person name="Zhou Z."/>
            <person name="Liu Y."/>
            <person name="Xu W."/>
            <person name="Pan J."/>
            <person name="Luo Z.H."/>
            <person name="Li M."/>
        </authorList>
    </citation>
    <scope>NUCLEOTIDE SEQUENCE [LARGE SCALE GENOMIC DNA]</scope>
    <source>
        <strain evidence="6">HyVt-517</strain>
    </source>
</reference>
<protein>
    <submittedName>
        <fullName evidence="6">Cell division protein FtsZ</fullName>
    </submittedName>
</protein>
<dbReference type="SMART" id="SM00865">
    <property type="entry name" value="Tubulin_C"/>
    <property type="match status" value="1"/>
</dbReference>
<feature type="compositionally biased region" description="Basic and acidic residues" evidence="4">
    <location>
        <begin position="223"/>
        <end position="232"/>
    </location>
</feature>
<keyword evidence="2" id="KW-0547">Nucleotide-binding</keyword>
<dbReference type="InterPro" id="IPR037103">
    <property type="entry name" value="Tubulin/FtsZ-like_C"/>
</dbReference>
<dbReference type="Gene3D" id="3.40.50.1440">
    <property type="entry name" value="Tubulin/FtsZ, GTPase domain"/>
    <property type="match status" value="1"/>
</dbReference>
<feature type="domain" description="Tubulin/FtsZ 2-layer sandwich" evidence="5">
    <location>
        <begin position="53"/>
        <end position="170"/>
    </location>
</feature>
<dbReference type="Pfam" id="PF12327">
    <property type="entry name" value="FtsZ_C"/>
    <property type="match status" value="1"/>
</dbReference>
<dbReference type="GO" id="GO:0005737">
    <property type="term" value="C:cytoplasm"/>
    <property type="evidence" value="ECO:0007669"/>
    <property type="project" value="TreeGrafter"/>
</dbReference>
<gene>
    <name evidence="6" type="ORF">ENJ78_00170</name>
</gene>
<accession>A0A7V5IZW7</accession>
<organism evidence="6">
    <name type="scientific">candidate division WWE3 bacterium</name>
    <dbReference type="NCBI Taxonomy" id="2053526"/>
    <lineage>
        <taxon>Bacteria</taxon>
        <taxon>Katanobacteria</taxon>
    </lineage>
</organism>
<feature type="compositionally biased region" description="Acidic residues" evidence="4">
    <location>
        <begin position="207"/>
        <end position="222"/>
    </location>
</feature>
<evidence type="ECO:0000259" key="5">
    <source>
        <dbReference type="SMART" id="SM00865"/>
    </source>
</evidence>
<dbReference type="InterPro" id="IPR036525">
    <property type="entry name" value="Tubulin/FtsZ_GTPase_sf"/>
</dbReference>
<proteinExistence type="inferred from homology"/>
<keyword evidence="6" id="KW-0132">Cell division</keyword>
<evidence type="ECO:0000256" key="4">
    <source>
        <dbReference type="SAM" id="MobiDB-lite"/>
    </source>
</evidence>
<dbReference type="GO" id="GO:0051301">
    <property type="term" value="P:cell division"/>
    <property type="evidence" value="ECO:0007669"/>
    <property type="project" value="UniProtKB-KW"/>
</dbReference>
<dbReference type="PRINTS" id="PR00423">
    <property type="entry name" value="CELLDVISFTSZ"/>
</dbReference>
<feature type="non-terminal residue" evidence="6">
    <location>
        <position position="1"/>
    </location>
</feature>
<dbReference type="GO" id="GO:0005525">
    <property type="term" value="F:GTP binding"/>
    <property type="evidence" value="ECO:0007669"/>
    <property type="project" value="UniProtKB-KW"/>
</dbReference>
<dbReference type="SUPFAM" id="SSF52490">
    <property type="entry name" value="Tubulin nucleotide-binding domain-like"/>
    <property type="match status" value="1"/>
</dbReference>
<dbReference type="CDD" id="cd02201">
    <property type="entry name" value="FtsZ_type1"/>
    <property type="match status" value="1"/>
</dbReference>
<evidence type="ECO:0000256" key="1">
    <source>
        <dbReference type="ARBA" id="ARBA00009690"/>
    </source>
</evidence>
<dbReference type="EMBL" id="DRNS01000013">
    <property type="protein sequence ID" value="HHH14107.1"/>
    <property type="molecule type" value="Genomic_DNA"/>
</dbReference>
<evidence type="ECO:0000256" key="2">
    <source>
        <dbReference type="ARBA" id="ARBA00022741"/>
    </source>
</evidence>
<dbReference type="SUPFAM" id="SSF55307">
    <property type="entry name" value="Tubulin C-terminal domain-like"/>
    <property type="match status" value="1"/>
</dbReference>
<dbReference type="InterPro" id="IPR008280">
    <property type="entry name" value="Tub_FtsZ_C"/>
</dbReference>
<dbReference type="GO" id="GO:0032153">
    <property type="term" value="C:cell division site"/>
    <property type="evidence" value="ECO:0007669"/>
    <property type="project" value="TreeGrafter"/>
</dbReference>
<comment type="caution">
    <text evidence="6">The sequence shown here is derived from an EMBL/GenBank/DDBJ whole genome shotgun (WGS) entry which is preliminary data.</text>
</comment>
<dbReference type="PANTHER" id="PTHR30314">
    <property type="entry name" value="CELL DIVISION PROTEIN FTSZ-RELATED"/>
    <property type="match status" value="1"/>
</dbReference>
<sequence>KEQVDALITIPNQKLLDLEEKNLPIQDAFALADSILSQGVKGISDLIVQPGLINVDFADVKTIMQNAGTALMGIGRADGESRAEVAAEQAINSPLLDINIKGATGILLNIVGPDLTLAEVETISTKVAQEAGEGAHIIIGANPSKGDKSKTLSVTVIATGFDSPYSSDYDIGDFNFTPTPLKKASPSETPSSKPSFEKDSSSLETVTDPDAEEPLESPEDSSDDKKGDDDPWKLPTFLRRG</sequence>
<dbReference type="Gene3D" id="3.30.1330.20">
    <property type="entry name" value="Tubulin/FtsZ, C-terminal domain"/>
    <property type="match status" value="1"/>
</dbReference>
<dbReference type="InterPro" id="IPR000158">
    <property type="entry name" value="Cell_div_FtsZ"/>
</dbReference>
<dbReference type="PANTHER" id="PTHR30314:SF3">
    <property type="entry name" value="MITOCHONDRIAL DIVISION PROTEIN FSZA"/>
    <property type="match status" value="1"/>
</dbReference>
<dbReference type="Proteomes" id="UP000886106">
    <property type="component" value="Unassembled WGS sequence"/>
</dbReference>
<dbReference type="InterPro" id="IPR003008">
    <property type="entry name" value="Tubulin_FtsZ_GTPase"/>
</dbReference>
<dbReference type="GO" id="GO:0003924">
    <property type="term" value="F:GTPase activity"/>
    <property type="evidence" value="ECO:0007669"/>
    <property type="project" value="InterPro"/>
</dbReference>
<keyword evidence="6" id="KW-0131">Cell cycle</keyword>
<dbReference type="AlphaFoldDB" id="A0A7V5IZW7"/>
<keyword evidence="3" id="KW-0342">GTP-binding</keyword>
<evidence type="ECO:0000313" key="6">
    <source>
        <dbReference type="EMBL" id="HHH14107.1"/>
    </source>
</evidence>
<name>A0A7V5IZW7_UNCKA</name>
<feature type="region of interest" description="Disordered" evidence="4">
    <location>
        <begin position="179"/>
        <end position="241"/>
    </location>
</feature>
<comment type="similarity">
    <text evidence="1">Belongs to the FtsZ family.</text>
</comment>